<reference evidence="13" key="1">
    <citation type="submission" date="2022-05" db="EMBL/GenBank/DDBJ databases">
        <title>Schlegelella sp. nov., isolated from mangrove soil.</title>
        <authorList>
            <person name="Liu Y."/>
            <person name="Ge X."/>
            <person name="Liu W."/>
        </authorList>
    </citation>
    <scope>NUCLEOTIDE SEQUENCE</scope>
    <source>
        <strain evidence="13">S2-27</strain>
    </source>
</reference>
<protein>
    <recommendedName>
        <fullName evidence="5">beta-lactamase</fullName>
        <ecNumber evidence="5">3.5.2.6</ecNumber>
    </recommendedName>
</protein>
<sequence>MTSLTVTLPIGVAVLERGWLSSNNVVLSGAPGEPTTLVDSGYCTHGPQTVALVRRHLAGRRLHTVINTHLHSDHCGGNALLQSAFGARVAIPPGEAEAATQWDMSRLSYEATGQRCERFKVDKVVAPGDVFDIAGRYWQVLAAPGHDPHSIMLFSPEEQLLISADALWQNGFGVVFPEIEGETAFREVRATLDLIAALDSTVVIPGHGSPFRDVEAALERAYRRLESFEASPDKHGWYAGKALAKFHLLEVQQEPLDEMLRWLADTPYFQLIHTRYFRGINYASWSQRIIEELQKSRAVTVSNGVVFNT</sequence>
<evidence type="ECO:0000256" key="7">
    <source>
        <dbReference type="ARBA" id="ARBA00022729"/>
    </source>
</evidence>
<evidence type="ECO:0000256" key="3">
    <source>
        <dbReference type="ARBA" id="ARBA00004418"/>
    </source>
</evidence>
<keyword evidence="10" id="KW-0862">Zinc</keyword>
<evidence type="ECO:0000259" key="12">
    <source>
        <dbReference type="SMART" id="SM00849"/>
    </source>
</evidence>
<dbReference type="SMART" id="SM00849">
    <property type="entry name" value="Lactamase_B"/>
    <property type="match status" value="1"/>
</dbReference>
<evidence type="ECO:0000256" key="2">
    <source>
        <dbReference type="ARBA" id="ARBA00001947"/>
    </source>
</evidence>
<evidence type="ECO:0000256" key="9">
    <source>
        <dbReference type="ARBA" id="ARBA00022801"/>
    </source>
</evidence>
<comment type="catalytic activity">
    <reaction evidence="1">
        <text>a beta-lactam + H2O = a substituted beta-amino acid</text>
        <dbReference type="Rhea" id="RHEA:20401"/>
        <dbReference type="ChEBI" id="CHEBI:15377"/>
        <dbReference type="ChEBI" id="CHEBI:35627"/>
        <dbReference type="ChEBI" id="CHEBI:140347"/>
        <dbReference type="EC" id="3.5.2.6"/>
    </reaction>
</comment>
<proteinExistence type="inferred from homology"/>
<dbReference type="EMBL" id="JAMKFE010000002">
    <property type="protein sequence ID" value="MCM5678414.1"/>
    <property type="molecule type" value="Genomic_DNA"/>
</dbReference>
<dbReference type="SUPFAM" id="SSF56281">
    <property type="entry name" value="Metallo-hydrolase/oxidoreductase"/>
    <property type="match status" value="1"/>
</dbReference>
<keyword evidence="11" id="KW-0046">Antibiotic resistance</keyword>
<organism evidence="13 14">
    <name type="scientific">Caldimonas mangrovi</name>
    <dbReference type="NCBI Taxonomy" id="2944811"/>
    <lineage>
        <taxon>Bacteria</taxon>
        <taxon>Pseudomonadati</taxon>
        <taxon>Pseudomonadota</taxon>
        <taxon>Betaproteobacteria</taxon>
        <taxon>Burkholderiales</taxon>
        <taxon>Sphaerotilaceae</taxon>
        <taxon>Caldimonas</taxon>
    </lineage>
</organism>
<comment type="cofactor">
    <cofactor evidence="2">
        <name>Zn(2+)</name>
        <dbReference type="ChEBI" id="CHEBI:29105"/>
    </cofactor>
</comment>
<dbReference type="InterPro" id="IPR001279">
    <property type="entry name" value="Metallo-B-lactamas"/>
</dbReference>
<gene>
    <name evidence="13" type="ORF">M8A51_02590</name>
</gene>
<dbReference type="InterPro" id="IPR036866">
    <property type="entry name" value="RibonucZ/Hydroxyglut_hydro"/>
</dbReference>
<comment type="subcellular location">
    <subcellularLocation>
        <location evidence="3">Periplasm</location>
    </subcellularLocation>
</comment>
<evidence type="ECO:0000313" key="13">
    <source>
        <dbReference type="EMBL" id="MCM5678414.1"/>
    </source>
</evidence>
<keyword evidence="9" id="KW-0378">Hydrolase</keyword>
<dbReference type="RefSeq" id="WP_251776568.1">
    <property type="nucleotide sequence ID" value="NZ_JAMKFE010000002.1"/>
</dbReference>
<dbReference type="PROSITE" id="PS00743">
    <property type="entry name" value="BETA_LACTAMASE_B_1"/>
    <property type="match status" value="1"/>
</dbReference>
<comment type="caution">
    <text evidence="13">The sequence shown here is derived from an EMBL/GenBank/DDBJ whole genome shotgun (WGS) entry which is preliminary data.</text>
</comment>
<dbReference type="Gene3D" id="3.60.15.10">
    <property type="entry name" value="Ribonuclease Z/Hydroxyacylglutathione hydrolase-like"/>
    <property type="match status" value="1"/>
</dbReference>
<comment type="similarity">
    <text evidence="4">Belongs to the metallo-beta-lactamase superfamily. Class-B beta-lactamase family.</text>
</comment>
<dbReference type="InterPro" id="IPR001018">
    <property type="entry name" value="Beta-lactamase_class-B_CS"/>
</dbReference>
<dbReference type="Proteomes" id="UP001165541">
    <property type="component" value="Unassembled WGS sequence"/>
</dbReference>
<dbReference type="PANTHER" id="PTHR42951">
    <property type="entry name" value="METALLO-BETA-LACTAMASE DOMAIN-CONTAINING"/>
    <property type="match status" value="1"/>
</dbReference>
<dbReference type="CDD" id="cd06262">
    <property type="entry name" value="metallo-hydrolase-like_MBL-fold"/>
    <property type="match status" value="1"/>
</dbReference>
<evidence type="ECO:0000313" key="14">
    <source>
        <dbReference type="Proteomes" id="UP001165541"/>
    </source>
</evidence>
<evidence type="ECO:0000256" key="10">
    <source>
        <dbReference type="ARBA" id="ARBA00022833"/>
    </source>
</evidence>
<keyword evidence="8" id="KW-0574">Periplasm</keyword>
<keyword evidence="6" id="KW-0479">Metal-binding</keyword>
<evidence type="ECO:0000256" key="8">
    <source>
        <dbReference type="ARBA" id="ARBA00022764"/>
    </source>
</evidence>
<keyword evidence="7" id="KW-0732">Signal</keyword>
<evidence type="ECO:0000256" key="11">
    <source>
        <dbReference type="ARBA" id="ARBA00023251"/>
    </source>
</evidence>
<evidence type="ECO:0000256" key="5">
    <source>
        <dbReference type="ARBA" id="ARBA00012865"/>
    </source>
</evidence>
<accession>A0ABT0YI57</accession>
<dbReference type="Pfam" id="PF00753">
    <property type="entry name" value="Lactamase_B"/>
    <property type="match status" value="1"/>
</dbReference>
<evidence type="ECO:0000256" key="6">
    <source>
        <dbReference type="ARBA" id="ARBA00022723"/>
    </source>
</evidence>
<keyword evidence="14" id="KW-1185">Reference proteome</keyword>
<dbReference type="EC" id="3.5.2.6" evidence="5"/>
<evidence type="ECO:0000256" key="4">
    <source>
        <dbReference type="ARBA" id="ARBA00005250"/>
    </source>
</evidence>
<name>A0ABT0YI57_9BURK</name>
<dbReference type="PANTHER" id="PTHR42951:SF14">
    <property type="entry name" value="METALLO-BETA-LACTAMASE SUPERFAMILY PROTEIN"/>
    <property type="match status" value="1"/>
</dbReference>
<evidence type="ECO:0000256" key="1">
    <source>
        <dbReference type="ARBA" id="ARBA00001526"/>
    </source>
</evidence>
<feature type="domain" description="Metallo-beta-lactamase" evidence="12">
    <location>
        <begin position="21"/>
        <end position="207"/>
    </location>
</feature>
<dbReference type="InterPro" id="IPR050855">
    <property type="entry name" value="NDM-1-like"/>
</dbReference>